<gene>
    <name evidence="2" type="ORF">NCTC11429_02906</name>
</gene>
<dbReference type="STRING" id="1123265.GCA_000686625_02586"/>
<protein>
    <submittedName>
        <fullName evidence="2">FRG domain</fullName>
    </submittedName>
</protein>
<proteinExistence type="predicted"/>
<feature type="domain" description="FRG" evidence="1">
    <location>
        <begin position="23"/>
        <end position="121"/>
    </location>
</feature>
<evidence type="ECO:0000259" key="1">
    <source>
        <dbReference type="SMART" id="SM00901"/>
    </source>
</evidence>
<dbReference type="Proteomes" id="UP000308196">
    <property type="component" value="Chromosome"/>
</dbReference>
<dbReference type="Pfam" id="PF08867">
    <property type="entry name" value="FRG"/>
    <property type="match status" value="1"/>
</dbReference>
<name>A0A4U9VA78_9SPHI</name>
<accession>A0A4U9VA78</accession>
<dbReference type="GeneID" id="78463602"/>
<evidence type="ECO:0000313" key="3">
    <source>
        <dbReference type="Proteomes" id="UP000308196"/>
    </source>
</evidence>
<reference evidence="2 3" key="1">
    <citation type="submission" date="2019-05" db="EMBL/GenBank/DDBJ databases">
        <authorList>
            <consortium name="Pathogen Informatics"/>
        </authorList>
    </citation>
    <scope>NUCLEOTIDE SEQUENCE [LARGE SCALE GENOMIC DNA]</scope>
    <source>
        <strain evidence="2 3">NCTC11429</strain>
    </source>
</reference>
<dbReference type="SMART" id="SM00901">
    <property type="entry name" value="FRG"/>
    <property type="match status" value="1"/>
</dbReference>
<dbReference type="RefSeq" id="WP_051606797.1">
    <property type="nucleotide sequence ID" value="NZ_LR590484.1"/>
</dbReference>
<dbReference type="EMBL" id="LR590484">
    <property type="protein sequence ID" value="VTR43675.1"/>
    <property type="molecule type" value="Genomic_DNA"/>
</dbReference>
<organism evidence="2 3">
    <name type="scientific">Sphingobacterium thalpophilum</name>
    <dbReference type="NCBI Taxonomy" id="259"/>
    <lineage>
        <taxon>Bacteria</taxon>
        <taxon>Pseudomonadati</taxon>
        <taxon>Bacteroidota</taxon>
        <taxon>Sphingobacteriia</taxon>
        <taxon>Sphingobacteriales</taxon>
        <taxon>Sphingobacteriaceae</taxon>
        <taxon>Sphingobacterium</taxon>
    </lineage>
</organism>
<sequence length="236" mass="27608">MDRKTISSFIDFINHLDAVEMSGYEINLFRGQSHNHPLLPSICRKNSSKDTTELERDMLSDFKRRSSLLIKKEFTTDWEWLVYAQHFGLKTRLLDWTSNPLIALWFACQNLNNIHDDAYLYIFSCDNNMRVDIDKKTSPFEIRSTKILKPMLNNERIVAQYGWFTAHAYSRSAGRFVKLETNKKAKKHLTEIKIPASLKKKILRKLSVFGINSGSVYPDINGLSLNLNWEYLEEKH</sequence>
<dbReference type="KEGG" id="stha:NCTC11429_02906"/>
<dbReference type="AlphaFoldDB" id="A0A4U9VA78"/>
<dbReference type="InterPro" id="IPR014966">
    <property type="entry name" value="FRG-dom"/>
</dbReference>
<evidence type="ECO:0000313" key="2">
    <source>
        <dbReference type="EMBL" id="VTR43675.1"/>
    </source>
</evidence>